<keyword evidence="3 5" id="KW-0687">Ribonucleoprotein</keyword>
<dbReference type="AlphaFoldDB" id="W0S203"/>
<geneLocation type="chloroplast" evidence="7"/>
<comment type="subcellular location">
    <subcellularLocation>
        <location evidence="5">Plastid</location>
        <location evidence="5">Chloroplast</location>
    </subcellularLocation>
</comment>
<dbReference type="InterPro" id="IPR037147">
    <property type="entry name" value="Ribosomal_bL28_sf"/>
</dbReference>
<dbReference type="EMBL" id="AP012987">
    <property type="protein sequence ID" value="BAO23743.1"/>
    <property type="molecule type" value="Genomic_DNA"/>
</dbReference>
<gene>
    <name evidence="5 7" type="primary">rpl28</name>
</gene>
<evidence type="ECO:0000256" key="6">
    <source>
        <dbReference type="SAM" id="MobiDB-lite"/>
    </source>
</evidence>
<name>W0S203_PORPP</name>
<evidence type="ECO:0000256" key="3">
    <source>
        <dbReference type="ARBA" id="ARBA00023274"/>
    </source>
</evidence>
<dbReference type="SUPFAM" id="SSF143800">
    <property type="entry name" value="L28p-like"/>
    <property type="match status" value="1"/>
</dbReference>
<evidence type="ECO:0000256" key="5">
    <source>
        <dbReference type="HAMAP-Rule" id="MF_00373"/>
    </source>
</evidence>
<evidence type="ECO:0000256" key="1">
    <source>
        <dbReference type="ARBA" id="ARBA00008760"/>
    </source>
</evidence>
<accession>W0S203</accession>
<keyword evidence="2 5" id="KW-0689">Ribosomal protein</keyword>
<dbReference type="GO" id="GO:0006412">
    <property type="term" value="P:translation"/>
    <property type="evidence" value="ECO:0007669"/>
    <property type="project" value="UniProtKB-UniRule"/>
</dbReference>
<reference evidence="7" key="1">
    <citation type="journal article" date="2014" name="J. Plant Res.">
        <title>Analysis of the complete plastid genome of the unicellular red alga Porphyridium purpureum.</title>
        <authorList>
            <person name="Tajima N."/>
            <person name="Sato S."/>
            <person name="Maruyama F."/>
            <person name="Kurokawa K."/>
            <person name="Ohta H."/>
            <person name="Tabata S."/>
            <person name="Sekine K."/>
            <person name="Moriyama T."/>
            <person name="Sato N."/>
        </authorList>
    </citation>
    <scope>NUCLEOTIDE SEQUENCE</scope>
</reference>
<dbReference type="Gene3D" id="2.30.170.40">
    <property type="entry name" value="Ribosomal protein L28/L24"/>
    <property type="match status" value="1"/>
</dbReference>
<dbReference type="InterPro" id="IPR026569">
    <property type="entry name" value="Ribosomal_bL28"/>
</dbReference>
<dbReference type="Pfam" id="PF00830">
    <property type="entry name" value="Ribosomal_L28"/>
    <property type="match status" value="1"/>
</dbReference>
<dbReference type="GO" id="GO:0003735">
    <property type="term" value="F:structural constituent of ribosome"/>
    <property type="evidence" value="ECO:0007669"/>
    <property type="project" value="InterPro"/>
</dbReference>
<feature type="region of interest" description="Disordered" evidence="6">
    <location>
        <begin position="1"/>
        <end position="20"/>
    </location>
</feature>
<dbReference type="RefSeq" id="YP_008965767.1">
    <property type="nucleotide sequence ID" value="NC_023133.1"/>
</dbReference>
<proteinExistence type="inferred from homology"/>
<protein>
    <recommendedName>
        <fullName evidence="4 5">Large ribosomal subunit protein bL28c</fullName>
    </recommendedName>
</protein>
<keyword evidence="7" id="KW-0150">Chloroplast</keyword>
<keyword evidence="7" id="KW-0934">Plastid</keyword>
<dbReference type="GO" id="GO:1990904">
    <property type="term" value="C:ribonucleoprotein complex"/>
    <property type="evidence" value="ECO:0007669"/>
    <property type="project" value="UniProtKB-KW"/>
</dbReference>
<dbReference type="GO" id="GO:0009507">
    <property type="term" value="C:chloroplast"/>
    <property type="evidence" value="ECO:0007669"/>
    <property type="project" value="UniProtKB-SubCell"/>
</dbReference>
<sequence>MAKKCSITNSKSNNGYQVSHSHIRNHKLQHVNLQTKRIWNPVTKSWQKVKVSTKALKKMLNNNP</sequence>
<dbReference type="NCBIfam" id="TIGR00009">
    <property type="entry name" value="L28"/>
    <property type="match status" value="1"/>
</dbReference>
<dbReference type="GO" id="GO:0005840">
    <property type="term" value="C:ribosome"/>
    <property type="evidence" value="ECO:0007669"/>
    <property type="project" value="UniProtKB-KW"/>
</dbReference>
<evidence type="ECO:0000256" key="4">
    <source>
        <dbReference type="ARBA" id="ARBA00035265"/>
    </source>
</evidence>
<dbReference type="InterPro" id="IPR034704">
    <property type="entry name" value="Ribosomal_bL28/bL31-like_sf"/>
</dbReference>
<evidence type="ECO:0000256" key="2">
    <source>
        <dbReference type="ARBA" id="ARBA00022980"/>
    </source>
</evidence>
<dbReference type="InterPro" id="IPR001383">
    <property type="entry name" value="Ribosomal_bL28_bact-type"/>
</dbReference>
<dbReference type="HAMAP" id="MF_00373">
    <property type="entry name" value="Ribosomal_bL28"/>
    <property type="match status" value="1"/>
</dbReference>
<evidence type="ECO:0000313" key="7">
    <source>
        <dbReference type="EMBL" id="BAO23743.1"/>
    </source>
</evidence>
<dbReference type="GeneID" id="17964145"/>
<organism evidence="7">
    <name type="scientific">Porphyridium purpureum</name>
    <name type="common">Red alga</name>
    <name type="synonym">Porphyridium cruentum</name>
    <dbReference type="NCBI Taxonomy" id="35688"/>
    <lineage>
        <taxon>Eukaryota</taxon>
        <taxon>Rhodophyta</taxon>
        <taxon>Bangiophyceae</taxon>
        <taxon>Porphyridiales</taxon>
        <taxon>Porphyridiaceae</taxon>
        <taxon>Porphyridium</taxon>
    </lineage>
</organism>
<comment type="similarity">
    <text evidence="1 5">Belongs to the bacterial ribosomal protein bL28 family.</text>
</comment>